<organism evidence="1 2">
    <name type="scientific">Stegodyphus mimosarum</name>
    <name type="common">African social velvet spider</name>
    <dbReference type="NCBI Taxonomy" id="407821"/>
    <lineage>
        <taxon>Eukaryota</taxon>
        <taxon>Metazoa</taxon>
        <taxon>Ecdysozoa</taxon>
        <taxon>Arthropoda</taxon>
        <taxon>Chelicerata</taxon>
        <taxon>Arachnida</taxon>
        <taxon>Araneae</taxon>
        <taxon>Araneomorphae</taxon>
        <taxon>Entelegynae</taxon>
        <taxon>Eresoidea</taxon>
        <taxon>Eresidae</taxon>
        <taxon>Stegodyphus</taxon>
    </lineage>
</organism>
<dbReference type="Proteomes" id="UP000054359">
    <property type="component" value="Unassembled WGS sequence"/>
</dbReference>
<evidence type="ECO:0000313" key="1">
    <source>
        <dbReference type="EMBL" id="KFM68490.1"/>
    </source>
</evidence>
<sequence length="96" mass="11157">MWEEEWTTINIKRQLHQIAPHVNDTCTMVNGYINRFLTGHGPFPTYFFRFNISNSEQCICGNKGDPIHYITQCPLTKSTHIKLPNSNINAFLRFAI</sequence>
<reference evidence="1 2" key="1">
    <citation type="submission" date="2013-11" db="EMBL/GenBank/DDBJ databases">
        <title>Genome sequencing of Stegodyphus mimosarum.</title>
        <authorList>
            <person name="Bechsgaard J."/>
        </authorList>
    </citation>
    <scope>NUCLEOTIDE SEQUENCE [LARGE SCALE GENOMIC DNA]</scope>
</reference>
<evidence type="ECO:0000313" key="2">
    <source>
        <dbReference type="Proteomes" id="UP000054359"/>
    </source>
</evidence>
<dbReference type="OMA" id="EEWTTIN"/>
<accession>A0A087TTQ1</accession>
<gene>
    <name evidence="1" type="ORF">X975_08931</name>
</gene>
<name>A0A087TTQ1_STEMI</name>
<keyword evidence="2" id="KW-1185">Reference proteome</keyword>
<dbReference type="AlphaFoldDB" id="A0A087TTQ1"/>
<feature type="non-terminal residue" evidence="1">
    <location>
        <position position="96"/>
    </location>
</feature>
<protein>
    <recommendedName>
        <fullName evidence="3">Retrovirus-related Pol polyprotein from type-1 retrotransposable element R1</fullName>
    </recommendedName>
</protein>
<proteinExistence type="predicted"/>
<dbReference type="EMBL" id="KK116692">
    <property type="protein sequence ID" value="KFM68490.1"/>
    <property type="molecule type" value="Genomic_DNA"/>
</dbReference>
<dbReference type="OrthoDB" id="6437659at2759"/>
<evidence type="ECO:0008006" key="3">
    <source>
        <dbReference type="Google" id="ProtNLM"/>
    </source>
</evidence>